<comment type="caution">
    <text evidence="2">The sequence shown here is derived from an EMBL/GenBank/DDBJ whole genome shotgun (WGS) entry which is preliminary data.</text>
</comment>
<feature type="region of interest" description="Disordered" evidence="1">
    <location>
        <begin position="1"/>
        <end position="49"/>
    </location>
</feature>
<accession>A0A4Q1BTG7</accession>
<reference evidence="2 3" key="1">
    <citation type="submission" date="2016-06" db="EMBL/GenBank/DDBJ databases">
        <title>Evolution of pathogenesis and genome organization in the Tremellales.</title>
        <authorList>
            <person name="Cuomo C."/>
            <person name="Litvintseva A."/>
            <person name="Heitman J."/>
            <person name="Chen Y."/>
            <person name="Sun S."/>
            <person name="Springer D."/>
            <person name="Dromer F."/>
            <person name="Young S."/>
            <person name="Zeng Q."/>
            <person name="Chapman S."/>
            <person name="Gujja S."/>
            <person name="Saif S."/>
            <person name="Birren B."/>
        </authorList>
    </citation>
    <scope>NUCLEOTIDE SEQUENCE [LARGE SCALE GENOMIC DNA]</scope>
    <source>
        <strain evidence="2 3">ATCC 28783</strain>
    </source>
</reference>
<dbReference type="VEuPathDB" id="FungiDB:TREMEDRAFT_62757"/>
<gene>
    <name evidence="2" type="ORF">M231_01274</name>
</gene>
<dbReference type="EMBL" id="SDIL01000009">
    <property type="protein sequence ID" value="RXK41369.1"/>
    <property type="molecule type" value="Genomic_DNA"/>
</dbReference>
<sequence>MADPIPIIDPDTWTATSSPDDQDNTKKWMNTGASTPPPEPKYTSATKRRRVDADAATIQLGTNTTCSDTDHRSTAVPAVPTKITTESPGMIEVPPTNSKPKFFITKFENQVTQCEDALGIIMSMSESDTASTVLAQMYTHLETVQTLIQAAWATQIVFVPDEQTLSQGFQYNLKALTVGMDSFINREDKTITHVEELNSVLTNFEGHNAWFQEIKDAVTAQTQGPQSVPGTVKAKVG</sequence>
<evidence type="ECO:0000313" key="3">
    <source>
        <dbReference type="Proteomes" id="UP000289152"/>
    </source>
</evidence>
<dbReference type="AlphaFoldDB" id="A0A4Q1BTG7"/>
<proteinExistence type="predicted"/>
<evidence type="ECO:0000256" key="1">
    <source>
        <dbReference type="SAM" id="MobiDB-lite"/>
    </source>
</evidence>
<name>A0A4Q1BTG7_TREME</name>
<dbReference type="Proteomes" id="UP000289152">
    <property type="component" value="Unassembled WGS sequence"/>
</dbReference>
<keyword evidence="3" id="KW-1185">Reference proteome</keyword>
<organism evidence="2 3">
    <name type="scientific">Tremella mesenterica</name>
    <name type="common">Jelly fungus</name>
    <dbReference type="NCBI Taxonomy" id="5217"/>
    <lineage>
        <taxon>Eukaryota</taxon>
        <taxon>Fungi</taxon>
        <taxon>Dikarya</taxon>
        <taxon>Basidiomycota</taxon>
        <taxon>Agaricomycotina</taxon>
        <taxon>Tremellomycetes</taxon>
        <taxon>Tremellales</taxon>
        <taxon>Tremellaceae</taxon>
        <taxon>Tremella</taxon>
    </lineage>
</organism>
<evidence type="ECO:0000313" key="2">
    <source>
        <dbReference type="EMBL" id="RXK41369.1"/>
    </source>
</evidence>
<dbReference type="InParanoid" id="A0A4Q1BTG7"/>
<protein>
    <submittedName>
        <fullName evidence="2">Uncharacterized protein</fullName>
    </submittedName>
</protein>